<dbReference type="InterPro" id="IPR011008">
    <property type="entry name" value="Dimeric_a/b-barrel"/>
</dbReference>
<dbReference type="STRING" id="1921510.BSL82_08765"/>
<protein>
    <recommendedName>
        <fullName evidence="1">EthD domain-containing protein</fullName>
    </recommendedName>
</protein>
<feature type="domain" description="EthD" evidence="1">
    <location>
        <begin position="12"/>
        <end position="108"/>
    </location>
</feature>
<dbReference type="Proteomes" id="UP000182063">
    <property type="component" value="Chromosome"/>
</dbReference>
<accession>A0A1L3ZUX0</accession>
<evidence type="ECO:0000313" key="3">
    <source>
        <dbReference type="Proteomes" id="UP000182063"/>
    </source>
</evidence>
<reference evidence="3" key="1">
    <citation type="submission" date="2016-11" db="EMBL/GenBank/DDBJ databases">
        <title>Complete Genome Sequence of alachlor-degrading Sphingomonas sp. strain JJ-A5.</title>
        <authorList>
            <person name="Lee H."/>
            <person name="Ka J.-O."/>
        </authorList>
    </citation>
    <scope>NUCLEOTIDE SEQUENCE [LARGE SCALE GENOMIC DNA]</scope>
    <source>
        <strain evidence="3">JJ-A5</strain>
    </source>
</reference>
<dbReference type="AlphaFoldDB" id="A0A1L3ZUX0"/>
<dbReference type="GO" id="GO:0016491">
    <property type="term" value="F:oxidoreductase activity"/>
    <property type="evidence" value="ECO:0007669"/>
    <property type="project" value="InterPro"/>
</dbReference>
<evidence type="ECO:0000313" key="2">
    <source>
        <dbReference type="EMBL" id="API59390.1"/>
    </source>
</evidence>
<proteinExistence type="predicted"/>
<name>A0A1L3ZUX0_9SPHN</name>
<gene>
    <name evidence="2" type="ORF">BSL82_08765</name>
</gene>
<dbReference type="SUPFAM" id="SSF54909">
    <property type="entry name" value="Dimeric alpha+beta barrel"/>
    <property type="match status" value="1"/>
</dbReference>
<dbReference type="OrthoDB" id="7571420at2"/>
<dbReference type="Gene3D" id="3.30.70.100">
    <property type="match status" value="1"/>
</dbReference>
<sequence length="120" mass="14121">MVKLIFMLKRRSGMSPADFRRHYEQSHVPLTLRHVGHLLKGYRRNYPQSALFNPSGRQVHLRTSDIEYDAIAEMWLENESDLAEMNRIFNDPEINPLFTADEAEFLEREQTLMIVSEELA</sequence>
<keyword evidence="3" id="KW-1185">Reference proteome</keyword>
<dbReference type="EMBL" id="CP018221">
    <property type="protein sequence ID" value="API59390.1"/>
    <property type="molecule type" value="Genomic_DNA"/>
</dbReference>
<dbReference type="InterPro" id="IPR009799">
    <property type="entry name" value="EthD_dom"/>
</dbReference>
<dbReference type="RefSeq" id="WP_072596947.1">
    <property type="nucleotide sequence ID" value="NZ_CP018221.1"/>
</dbReference>
<organism evidence="2 3">
    <name type="scientific">Tardibacter chloracetimidivorans</name>
    <dbReference type="NCBI Taxonomy" id="1921510"/>
    <lineage>
        <taxon>Bacteria</taxon>
        <taxon>Pseudomonadati</taxon>
        <taxon>Pseudomonadota</taxon>
        <taxon>Alphaproteobacteria</taxon>
        <taxon>Sphingomonadales</taxon>
        <taxon>Sphingomonadaceae</taxon>
        <taxon>Tardibacter</taxon>
    </lineage>
</organism>
<dbReference type="KEGG" id="sphj:BSL82_08765"/>
<dbReference type="NCBIfam" id="TIGR02118">
    <property type="entry name" value="EthD family reductase"/>
    <property type="match status" value="1"/>
</dbReference>
<dbReference type="Pfam" id="PF07110">
    <property type="entry name" value="EthD"/>
    <property type="match status" value="1"/>
</dbReference>
<evidence type="ECO:0000259" key="1">
    <source>
        <dbReference type="Pfam" id="PF07110"/>
    </source>
</evidence>